<accession>A0AAD5DTJ9</accession>
<comment type="caution">
    <text evidence="3">The sequence shown here is derived from an EMBL/GenBank/DDBJ whole genome shotgun (WGS) entry which is preliminary data.</text>
</comment>
<feature type="compositionally biased region" description="Gly residues" evidence="1">
    <location>
        <begin position="607"/>
        <end position="616"/>
    </location>
</feature>
<feature type="region of interest" description="Disordered" evidence="1">
    <location>
        <begin position="594"/>
        <end position="616"/>
    </location>
</feature>
<dbReference type="Pfam" id="PF19050">
    <property type="entry name" value="PhoD_2"/>
    <property type="match status" value="2"/>
</dbReference>
<dbReference type="PANTHER" id="PTHR46689">
    <property type="entry name" value="MEMBRANE PROTEIN, PUTATIVE-RELATED"/>
    <property type="match status" value="1"/>
</dbReference>
<sequence length="639" mass="68550">MSLQKPHSPTAETRSFAGPWLRFGSGTGPQDGDQWRGSVLCLTRAHSRVAAAAAPGGGGSTGPNGGTAYPGFSPAGLAAGPATPTAGLTGAAAGTATAPRPVLLLRDARSGGGGGSSGTADRRLDQPSPLDSCEGWTAWRFELELSLTEWQRPVEYCLEAGGQSTPTYTFWLPAVGQPMHWGYYSCNGMSDDVKRDAPERNDPTYLWRDLLQLHSAFPLHCLVGGGDQLYNDGVWQTPMLKAWGANTDHDKKVEAEWTPQMEAEATHYYLTNYIDSFSAADIDVAMASIPGVMMWDGQANMQCIVCNMAHTTDAFNLQRREFLTNDNTYDLFRRTVAALPPGPLHAVPAAETLLGCMGRVTRSVPALKNAARSSGLLDRFDQPEILDDLVDGWVADVHKEERLQFIRMLQEFSLTKGLRVSILSGDAHVGGVGRLYSRPKIKDVGEDPLFMPQIISSAIVNAPPPHPVVKMLMRTNFACNVDERTREKLVRAFYPYHPRTDKLIAQRNWCDVSLVAPPFSPPTVPADPLFGGLRFVLRVENTDHRRGYADEVYVIVVPRHPSAPKMATAAGAAPTGVPLALPPAAPVIEEELQATKEQQLASRPGEGAAGGTGGAQWGMAVGKAAGSGAPEPATPVAAV</sequence>
<dbReference type="Proteomes" id="UP001205105">
    <property type="component" value="Unassembled WGS sequence"/>
</dbReference>
<dbReference type="AlphaFoldDB" id="A0AAD5DTJ9"/>
<dbReference type="InterPro" id="IPR043904">
    <property type="entry name" value="PhoD_2-like"/>
</dbReference>
<protein>
    <recommendedName>
        <fullName evidence="2">PhoD-like phosphatase domain-containing protein</fullName>
    </recommendedName>
</protein>
<keyword evidence="4" id="KW-1185">Reference proteome</keyword>
<dbReference type="GO" id="GO:0016020">
    <property type="term" value="C:membrane"/>
    <property type="evidence" value="ECO:0007669"/>
    <property type="project" value="TreeGrafter"/>
</dbReference>
<evidence type="ECO:0000256" key="1">
    <source>
        <dbReference type="SAM" id="MobiDB-lite"/>
    </source>
</evidence>
<dbReference type="InterPro" id="IPR038607">
    <property type="entry name" value="PhoD-like_sf"/>
</dbReference>
<feature type="domain" description="PhoD-like phosphatase" evidence="2">
    <location>
        <begin position="366"/>
        <end position="474"/>
    </location>
</feature>
<feature type="region of interest" description="Disordered" evidence="1">
    <location>
        <begin position="1"/>
        <end position="35"/>
    </location>
</feature>
<feature type="region of interest" description="Disordered" evidence="1">
    <location>
        <begin position="106"/>
        <end position="129"/>
    </location>
</feature>
<gene>
    <name evidence="3" type="ORF">COHA_003432</name>
</gene>
<dbReference type="Gene3D" id="3.60.21.70">
    <property type="entry name" value="PhoD-like phosphatase"/>
    <property type="match status" value="1"/>
</dbReference>
<proteinExistence type="predicted"/>
<dbReference type="EMBL" id="JADXDR010000046">
    <property type="protein sequence ID" value="KAI7842921.1"/>
    <property type="molecule type" value="Genomic_DNA"/>
</dbReference>
<feature type="domain" description="PhoD-like phosphatase" evidence="2">
    <location>
        <begin position="183"/>
        <end position="297"/>
    </location>
</feature>
<dbReference type="PANTHER" id="PTHR46689:SF1">
    <property type="entry name" value="PHOD-LIKE PHOSPHATASE DOMAIN-CONTAINING PROTEIN"/>
    <property type="match status" value="1"/>
</dbReference>
<reference evidence="3" key="1">
    <citation type="submission" date="2020-11" db="EMBL/GenBank/DDBJ databases">
        <title>Chlorella ohadii genome sequencing and assembly.</title>
        <authorList>
            <person name="Murik O."/>
            <person name="Treves H."/>
            <person name="Kedem I."/>
            <person name="Shotland Y."/>
            <person name="Kaplan A."/>
        </authorList>
    </citation>
    <scope>NUCLEOTIDE SEQUENCE</scope>
    <source>
        <strain evidence="3">1</strain>
    </source>
</reference>
<feature type="compositionally biased region" description="Polar residues" evidence="1">
    <location>
        <begin position="1"/>
        <end position="13"/>
    </location>
</feature>
<organism evidence="3 4">
    <name type="scientific">Chlorella ohadii</name>
    <dbReference type="NCBI Taxonomy" id="2649997"/>
    <lineage>
        <taxon>Eukaryota</taxon>
        <taxon>Viridiplantae</taxon>
        <taxon>Chlorophyta</taxon>
        <taxon>core chlorophytes</taxon>
        <taxon>Trebouxiophyceae</taxon>
        <taxon>Chlorellales</taxon>
        <taxon>Chlorellaceae</taxon>
        <taxon>Chlorella clade</taxon>
        <taxon>Chlorella</taxon>
    </lineage>
</organism>
<evidence type="ECO:0000259" key="2">
    <source>
        <dbReference type="Pfam" id="PF19050"/>
    </source>
</evidence>
<evidence type="ECO:0000313" key="4">
    <source>
        <dbReference type="Proteomes" id="UP001205105"/>
    </source>
</evidence>
<evidence type="ECO:0000313" key="3">
    <source>
        <dbReference type="EMBL" id="KAI7842921.1"/>
    </source>
</evidence>
<name>A0AAD5DTJ9_9CHLO</name>